<gene>
    <name evidence="8" type="ORF">SAMN05192558_103513</name>
</gene>
<feature type="transmembrane region" description="Helical" evidence="6">
    <location>
        <begin position="319"/>
        <end position="338"/>
    </location>
</feature>
<dbReference type="RefSeq" id="WP_091372757.1">
    <property type="nucleotide sequence ID" value="NZ_FNDV01000002.1"/>
</dbReference>
<organism evidence="8 9">
    <name type="scientific">Actinokineospora alba</name>
    <dbReference type="NCBI Taxonomy" id="504798"/>
    <lineage>
        <taxon>Bacteria</taxon>
        <taxon>Bacillati</taxon>
        <taxon>Actinomycetota</taxon>
        <taxon>Actinomycetes</taxon>
        <taxon>Pseudonocardiales</taxon>
        <taxon>Pseudonocardiaceae</taxon>
        <taxon>Actinokineospora</taxon>
    </lineage>
</organism>
<feature type="transmembrane region" description="Helical" evidence="6">
    <location>
        <begin position="140"/>
        <end position="166"/>
    </location>
</feature>
<evidence type="ECO:0000259" key="7">
    <source>
        <dbReference type="Pfam" id="PF05425"/>
    </source>
</evidence>
<dbReference type="EMBL" id="FNJB01000003">
    <property type="protein sequence ID" value="SDO56168.1"/>
    <property type="molecule type" value="Genomic_DNA"/>
</dbReference>
<evidence type="ECO:0000256" key="1">
    <source>
        <dbReference type="ARBA" id="ARBA00004651"/>
    </source>
</evidence>
<dbReference type="PANTHER" id="PTHR34820">
    <property type="entry name" value="INNER MEMBRANE PROTEIN YEBZ"/>
    <property type="match status" value="1"/>
</dbReference>
<dbReference type="Proteomes" id="UP000199651">
    <property type="component" value="Unassembled WGS sequence"/>
</dbReference>
<dbReference type="PANTHER" id="PTHR34820:SF4">
    <property type="entry name" value="INNER MEMBRANE PROTEIN YEBZ"/>
    <property type="match status" value="1"/>
</dbReference>
<dbReference type="InterPro" id="IPR032694">
    <property type="entry name" value="CopC/D"/>
</dbReference>
<dbReference type="Pfam" id="PF09678">
    <property type="entry name" value="Caa3_CtaG"/>
    <property type="match status" value="1"/>
</dbReference>
<feature type="transmembrane region" description="Helical" evidence="6">
    <location>
        <begin position="278"/>
        <end position="298"/>
    </location>
</feature>
<dbReference type="InterPro" id="IPR008457">
    <property type="entry name" value="Cu-R_CopD_dom"/>
</dbReference>
<keyword evidence="4 6" id="KW-1133">Transmembrane helix</keyword>
<dbReference type="Pfam" id="PF05425">
    <property type="entry name" value="CopD"/>
    <property type="match status" value="1"/>
</dbReference>
<dbReference type="OrthoDB" id="5241646at2"/>
<feature type="transmembrane region" description="Helical" evidence="6">
    <location>
        <begin position="98"/>
        <end position="120"/>
    </location>
</feature>
<feature type="transmembrane region" description="Helical" evidence="6">
    <location>
        <begin position="610"/>
        <end position="632"/>
    </location>
</feature>
<feature type="transmembrane region" description="Helical" evidence="6">
    <location>
        <begin position="62"/>
        <end position="86"/>
    </location>
</feature>
<keyword evidence="2" id="KW-1003">Cell membrane</keyword>
<feature type="transmembrane region" description="Helical" evidence="6">
    <location>
        <begin position="403"/>
        <end position="424"/>
    </location>
</feature>
<keyword evidence="3 6" id="KW-0812">Transmembrane</keyword>
<dbReference type="GO" id="GO:0006825">
    <property type="term" value="P:copper ion transport"/>
    <property type="evidence" value="ECO:0007669"/>
    <property type="project" value="InterPro"/>
</dbReference>
<dbReference type="AlphaFoldDB" id="A0A1H0KJN8"/>
<feature type="transmembrane region" description="Helical" evidence="6">
    <location>
        <begin position="248"/>
        <end position="266"/>
    </location>
</feature>
<sequence length="669" mass="71045">MSQASPPETNAPRRAAGIAPLLIVGGLLAAVVAAALVVLAGGNRYVILGLPSPDAFTQHGLTVVRVLSEIGAVVTVGSLLFAAFLVPPRDTGALDVGGYAALRMAGWGSAAWFVGALLSAPFTAADAVGRPIGDVLPADILITLIGTLSQAKAWLLTAAIALLVLVGTRIVLTWGWTTVLFGLALAGIVPVAVTGHSSSGGQHDLATNSLLLHLLAAALWVGGLVALLAHGRRGHDHLGLAASRFSRIALVCWIVMAGSGVVNALVRLPLSDLFSTSYGLLVVAKIVALLVLGVFGYLQRERGVKGIVERGTGAALLRLAATEVLIMLVTFGIAAGLARTPPPRTAYVEPGRVELQLGYPIDAAPTAMRLIFDVRFDLIFGTLAIVMAALYLRGVFRLRRQDIAWPVGRTIAWLAGCFVILFATSSGFGKYSPAMFSIHMQTHMMLSMLAPVLLVLGGPMTLALRAIKPAGKGAPPGMREWVLAFVHSPVSRALTNPVVALVLFVGSFYGLYLSGLFDSAVPEHWAHLLMNAHFLLVGYIFYWPVLGVDPSPRKLPYLARLGLVFASMPFHAFFGVILMSMQTVVGQQFYRSLALPWNTDLLADQRLGGGIAWASGEIPLLLVLIALLVQWARADDREARRTDRRVDSGDSDDLDAYNAMLKQMADPKP</sequence>
<feature type="transmembrane region" description="Helical" evidence="6">
    <location>
        <begin position="205"/>
        <end position="228"/>
    </location>
</feature>
<evidence type="ECO:0000313" key="8">
    <source>
        <dbReference type="EMBL" id="SDO56168.1"/>
    </source>
</evidence>
<evidence type="ECO:0000256" key="6">
    <source>
        <dbReference type="SAM" id="Phobius"/>
    </source>
</evidence>
<feature type="domain" description="Copper resistance protein D" evidence="7">
    <location>
        <begin position="241"/>
        <end position="337"/>
    </location>
</feature>
<dbReference type="STRING" id="504798.SAMN05421871_102536"/>
<feature type="transmembrane region" description="Helical" evidence="6">
    <location>
        <begin position="21"/>
        <end position="42"/>
    </location>
</feature>
<evidence type="ECO:0000256" key="2">
    <source>
        <dbReference type="ARBA" id="ARBA00022475"/>
    </source>
</evidence>
<name>A0A1H0KJN8_9PSEU</name>
<evidence type="ECO:0000256" key="4">
    <source>
        <dbReference type="ARBA" id="ARBA00022989"/>
    </source>
</evidence>
<feature type="transmembrane region" description="Helical" evidence="6">
    <location>
        <begin position="493"/>
        <end position="512"/>
    </location>
</feature>
<feature type="transmembrane region" description="Helical" evidence="6">
    <location>
        <begin position="524"/>
        <end position="545"/>
    </location>
</feature>
<feature type="transmembrane region" description="Helical" evidence="6">
    <location>
        <begin position="557"/>
        <end position="590"/>
    </location>
</feature>
<keyword evidence="5 6" id="KW-0472">Membrane</keyword>
<proteinExistence type="predicted"/>
<accession>A0A1H0KJN8</accession>
<protein>
    <submittedName>
        <fullName evidence="8">Putative copper resistance protein D</fullName>
    </submittedName>
</protein>
<keyword evidence="9" id="KW-1185">Reference proteome</keyword>
<evidence type="ECO:0000256" key="5">
    <source>
        <dbReference type="ARBA" id="ARBA00023136"/>
    </source>
</evidence>
<feature type="transmembrane region" description="Helical" evidence="6">
    <location>
        <begin position="378"/>
        <end position="396"/>
    </location>
</feature>
<feature type="transmembrane region" description="Helical" evidence="6">
    <location>
        <begin position="444"/>
        <end position="464"/>
    </location>
</feature>
<comment type="subcellular location">
    <subcellularLocation>
        <location evidence="1">Cell membrane</location>
        <topology evidence="1">Multi-pass membrane protein</topology>
    </subcellularLocation>
</comment>
<feature type="transmembrane region" description="Helical" evidence="6">
    <location>
        <begin position="173"/>
        <end position="193"/>
    </location>
</feature>
<dbReference type="GO" id="GO:0005886">
    <property type="term" value="C:plasma membrane"/>
    <property type="evidence" value="ECO:0007669"/>
    <property type="project" value="UniProtKB-SubCell"/>
</dbReference>
<evidence type="ECO:0000313" key="9">
    <source>
        <dbReference type="Proteomes" id="UP000199651"/>
    </source>
</evidence>
<reference evidence="9" key="1">
    <citation type="submission" date="2016-10" db="EMBL/GenBank/DDBJ databases">
        <authorList>
            <person name="Varghese N."/>
            <person name="Submissions S."/>
        </authorList>
    </citation>
    <scope>NUCLEOTIDE SEQUENCE [LARGE SCALE GENOMIC DNA]</scope>
    <source>
        <strain evidence="9">IBRC-M 10655</strain>
    </source>
</reference>
<evidence type="ECO:0000256" key="3">
    <source>
        <dbReference type="ARBA" id="ARBA00022692"/>
    </source>
</evidence>
<dbReference type="InterPro" id="IPR019108">
    <property type="entry name" value="Caa3_assmbl_CtaG-rel"/>
</dbReference>